<gene>
    <name evidence="7" type="primary">ogg</name>
    <name evidence="9" type="ORF">ENO04_05840</name>
</gene>
<organism evidence="9">
    <name type="scientific">Fervidicoccus fontis</name>
    <dbReference type="NCBI Taxonomy" id="683846"/>
    <lineage>
        <taxon>Archaea</taxon>
        <taxon>Thermoproteota</taxon>
        <taxon>Thermoprotei</taxon>
        <taxon>Fervidicoccales</taxon>
        <taxon>Fervidicoccaceae</taxon>
        <taxon>Fervidicoccus</taxon>
    </lineage>
</organism>
<reference evidence="9" key="1">
    <citation type="journal article" date="2020" name="mSystems">
        <title>Genome- and Community-Level Interaction Insights into Carbon Utilization and Element Cycling Functions of Hydrothermarchaeota in Hydrothermal Sediment.</title>
        <authorList>
            <person name="Zhou Z."/>
            <person name="Liu Y."/>
            <person name="Xu W."/>
            <person name="Pan J."/>
            <person name="Luo Z.H."/>
            <person name="Li M."/>
        </authorList>
    </citation>
    <scope>NUCLEOTIDE SEQUENCE [LARGE SCALE GENOMIC DNA]</scope>
    <source>
        <strain evidence="9">SpSt-123</strain>
    </source>
</reference>
<dbReference type="InterPro" id="IPR012092">
    <property type="entry name" value="DNA_glyclase/AP_lyase_Ogg"/>
</dbReference>
<dbReference type="GO" id="GO:0140078">
    <property type="term" value="F:class I DNA-(apurinic or apyrimidinic site) endonuclease activity"/>
    <property type="evidence" value="ECO:0007669"/>
    <property type="project" value="UniProtKB-EC"/>
</dbReference>
<dbReference type="EC" id="3.2.2.-" evidence="7"/>
<feature type="site" description="Important for guanine/8-oxoguanine distinction" evidence="7">
    <location>
        <position position="225"/>
    </location>
</feature>
<keyword evidence="4 7" id="KW-0456">Lyase</keyword>
<comment type="function">
    <text evidence="7">Catalyzes the excision of an oxidatively damaged form of guanine (7,8-dihydro-8-oxoguanine = 8-oxoG) from DNA. Also cleaves the DNA backbone at apurinic/apyrimidinic sites (AP sites).</text>
</comment>
<dbReference type="CDD" id="cd00056">
    <property type="entry name" value="ENDO3c"/>
    <property type="match status" value="1"/>
</dbReference>
<dbReference type="PIRSF" id="PIRSF005954">
    <property type="entry name" value="Thrmst_ogg"/>
    <property type="match status" value="1"/>
</dbReference>
<comment type="similarity">
    <text evidence="7">Belongs to the type-2 OGG1 family.</text>
</comment>
<evidence type="ECO:0000256" key="2">
    <source>
        <dbReference type="ARBA" id="ARBA00022801"/>
    </source>
</evidence>
<keyword evidence="6 7" id="KW-0326">Glycosidase</keyword>
<evidence type="ECO:0000256" key="4">
    <source>
        <dbReference type="ARBA" id="ARBA00023239"/>
    </source>
</evidence>
<dbReference type="EMBL" id="DSDY01000173">
    <property type="protein sequence ID" value="HDS11112.1"/>
    <property type="molecule type" value="Genomic_DNA"/>
</dbReference>
<accession>A0A7C1IJ12</accession>
<protein>
    <recommendedName>
        <fullName evidence="7">8-oxoguanine DNA glycosylase/AP lyase</fullName>
    </recommendedName>
    <domain>
        <recommendedName>
            <fullName evidence="7">8-oxoguanine DNA glycosylase</fullName>
            <shortName evidence="7">8-oxoG DNA glycosylase</shortName>
            <ecNumber evidence="7">3.2.2.-</ecNumber>
        </recommendedName>
    </domain>
    <domain>
        <recommendedName>
            <fullName evidence="7">DNA-(apurinic or apyrimidinic site) lyase</fullName>
            <shortName evidence="7">AP lyase</shortName>
            <ecNumber evidence="7">4.2.99.18</ecNumber>
        </recommendedName>
    </domain>
</protein>
<dbReference type="AlphaFoldDB" id="A0A7C1IJ12"/>
<keyword evidence="5 7" id="KW-0511">Multifunctional enzyme</keyword>
<keyword evidence="2 7" id="KW-0378">Hydrolase</keyword>
<comment type="caution">
    <text evidence="9">The sequence shown here is derived from an EMBL/GenBank/DDBJ whole genome shotgun (WGS) entry which is preliminary data.</text>
</comment>
<dbReference type="GO" id="GO:0006284">
    <property type="term" value="P:base-excision repair"/>
    <property type="evidence" value="ECO:0007669"/>
    <property type="project" value="UniProtKB-UniRule"/>
</dbReference>
<evidence type="ECO:0000256" key="6">
    <source>
        <dbReference type="ARBA" id="ARBA00023295"/>
    </source>
</evidence>
<dbReference type="Gene3D" id="1.10.1670.10">
    <property type="entry name" value="Helix-hairpin-Helix base-excision DNA repair enzymes (C-terminal)"/>
    <property type="match status" value="1"/>
</dbReference>
<dbReference type="EC" id="4.2.99.18" evidence="7"/>
<dbReference type="InterPro" id="IPR011257">
    <property type="entry name" value="DNA_glycosylase"/>
</dbReference>
<keyword evidence="1 7" id="KW-0227">DNA damage</keyword>
<dbReference type="SUPFAM" id="SSF48150">
    <property type="entry name" value="DNA-glycosylase"/>
    <property type="match status" value="1"/>
</dbReference>
<sequence>MREKDLCAKLSRLDSFVEKLEQKIRALQTSSVQNKINQLMDYFLYLREKGTPQEIMSELAFCILAANFSASKSLEIQQEIHTNILKISKEELIEILRRKGHRYPETRATYIIYAREKISFIFSLIRSQQKTHAIRDWLVININGVGMKVASHFLRNTGRFDVAILDFHILDLLERNGVINRPKTLTRKKYLEIENILFYISQKIGIPPGILDLYLWYLETGNIVK</sequence>
<feature type="active site" evidence="7">
    <location>
        <position position="148"/>
    </location>
</feature>
<dbReference type="Gene3D" id="1.10.340.30">
    <property type="entry name" value="Hypothetical protein, domain 2"/>
    <property type="match status" value="1"/>
</dbReference>
<evidence type="ECO:0000256" key="1">
    <source>
        <dbReference type="ARBA" id="ARBA00022763"/>
    </source>
</evidence>
<dbReference type="InterPro" id="IPR023170">
    <property type="entry name" value="HhH_base_excis_C"/>
</dbReference>
<dbReference type="SMART" id="SM00478">
    <property type="entry name" value="ENDO3c"/>
    <property type="match status" value="1"/>
</dbReference>
<feature type="active site" evidence="7">
    <location>
        <position position="166"/>
    </location>
</feature>
<name>A0A7C1IJ12_9CREN</name>
<keyword evidence="3 7" id="KW-0234">DNA repair</keyword>
<evidence type="ECO:0000256" key="5">
    <source>
        <dbReference type="ARBA" id="ARBA00023268"/>
    </source>
</evidence>
<dbReference type="NCBIfam" id="NF002305">
    <property type="entry name" value="PRK01229.1"/>
    <property type="match status" value="1"/>
</dbReference>
<comment type="catalytic activity">
    <reaction evidence="7">
        <text>2'-deoxyribonucleotide-(2'-deoxyribose 5'-phosphate)-2'-deoxyribonucleotide-DNA = a 3'-end 2'-deoxyribonucleotide-(2,3-dehydro-2,3-deoxyribose 5'-phosphate)-DNA + a 5'-end 5'-phospho-2'-deoxyribonucleoside-DNA + H(+)</text>
        <dbReference type="Rhea" id="RHEA:66592"/>
        <dbReference type="Rhea" id="RHEA-COMP:13180"/>
        <dbReference type="Rhea" id="RHEA-COMP:16897"/>
        <dbReference type="Rhea" id="RHEA-COMP:17067"/>
        <dbReference type="ChEBI" id="CHEBI:15378"/>
        <dbReference type="ChEBI" id="CHEBI:136412"/>
        <dbReference type="ChEBI" id="CHEBI:157695"/>
        <dbReference type="ChEBI" id="CHEBI:167181"/>
        <dbReference type="EC" id="4.2.99.18"/>
    </reaction>
</comment>
<evidence type="ECO:0000313" key="9">
    <source>
        <dbReference type="EMBL" id="HDS11112.1"/>
    </source>
</evidence>
<dbReference type="InterPro" id="IPR003265">
    <property type="entry name" value="HhH-GPD_domain"/>
</dbReference>
<dbReference type="GO" id="GO:0016799">
    <property type="term" value="F:hydrolase activity, hydrolyzing N-glycosyl compounds"/>
    <property type="evidence" value="ECO:0007669"/>
    <property type="project" value="UniProtKB-UniRule"/>
</dbReference>
<dbReference type="HAMAP" id="MF_00241">
    <property type="entry name" value="Ogg"/>
    <property type="match status" value="1"/>
</dbReference>
<evidence type="ECO:0000256" key="7">
    <source>
        <dbReference type="HAMAP-Rule" id="MF_00241"/>
    </source>
</evidence>
<dbReference type="Pfam" id="PF22175">
    <property type="entry name" value="Ogg-HhH"/>
    <property type="match status" value="1"/>
</dbReference>
<evidence type="ECO:0000259" key="8">
    <source>
        <dbReference type="SMART" id="SM00478"/>
    </source>
</evidence>
<proteinExistence type="inferred from homology"/>
<evidence type="ECO:0000256" key="3">
    <source>
        <dbReference type="ARBA" id="ARBA00023204"/>
    </source>
</evidence>
<feature type="domain" description="HhH-GPD" evidence="8">
    <location>
        <begin position="64"/>
        <end position="220"/>
    </location>
</feature>